<name>M1W4A6_CLAP2</name>
<reference evidence="3 4" key="1">
    <citation type="journal article" date="2013" name="PLoS Genet.">
        <title>Plant-symbiotic fungi as chemical engineers: Multi-genome analysis of the Clavicipitaceae reveals dynamics of alkaloid loci.</title>
        <authorList>
            <person name="Schardl C.L."/>
            <person name="Young C.A."/>
            <person name="Hesse U."/>
            <person name="Amyotte S.G."/>
            <person name="Andreeva K."/>
            <person name="Calie P.J."/>
            <person name="Fleetwood D.J."/>
            <person name="Haws D.C."/>
            <person name="Moore N."/>
            <person name="Oeser B."/>
            <person name="Panaccione D.G."/>
            <person name="Schweri K.K."/>
            <person name="Voisey C.R."/>
            <person name="Farman M.L."/>
            <person name="Jaromczyk J.W."/>
            <person name="Roe B.A."/>
            <person name="O'Sullivan D.M."/>
            <person name="Scott B."/>
            <person name="Tudzynski P."/>
            <person name="An Z."/>
            <person name="Arnaoudova E.G."/>
            <person name="Bullock C.T."/>
            <person name="Charlton N.D."/>
            <person name="Chen L."/>
            <person name="Cox M."/>
            <person name="Dinkins R.D."/>
            <person name="Florea S."/>
            <person name="Glenn A.E."/>
            <person name="Gordon A."/>
            <person name="Gueldener U."/>
            <person name="Harris D.R."/>
            <person name="Hollin W."/>
            <person name="Jaromczyk J."/>
            <person name="Johnson R.D."/>
            <person name="Khan A.K."/>
            <person name="Leistner E."/>
            <person name="Leuchtmann A."/>
            <person name="Li C."/>
            <person name="Liu J."/>
            <person name="Liu J."/>
            <person name="Liu M."/>
            <person name="Mace W."/>
            <person name="Machado C."/>
            <person name="Nagabhyru P."/>
            <person name="Pan J."/>
            <person name="Schmid J."/>
            <person name="Sugawara K."/>
            <person name="Steiner U."/>
            <person name="Takach J.E."/>
            <person name="Tanaka E."/>
            <person name="Webb J.S."/>
            <person name="Wilson E.V."/>
            <person name="Wiseman J.L."/>
            <person name="Yoshida R."/>
            <person name="Zeng Z."/>
        </authorList>
    </citation>
    <scope>NUCLEOTIDE SEQUENCE [LARGE SCALE GENOMIC DNA]</scope>
    <source>
        <strain evidence="3 4">20.1</strain>
    </source>
</reference>
<proteinExistence type="predicted"/>
<accession>M1W4A6</accession>
<keyword evidence="4" id="KW-1185">Reference proteome</keyword>
<keyword evidence="1" id="KW-0175">Coiled coil</keyword>
<organism evidence="3 4">
    <name type="scientific">Claviceps purpurea (strain 20.1)</name>
    <name type="common">Ergot fungus</name>
    <name type="synonym">Sphacelia segetum</name>
    <dbReference type="NCBI Taxonomy" id="1111077"/>
    <lineage>
        <taxon>Eukaryota</taxon>
        <taxon>Fungi</taxon>
        <taxon>Dikarya</taxon>
        <taxon>Ascomycota</taxon>
        <taxon>Pezizomycotina</taxon>
        <taxon>Sordariomycetes</taxon>
        <taxon>Hypocreomycetidae</taxon>
        <taxon>Hypocreales</taxon>
        <taxon>Clavicipitaceae</taxon>
        <taxon>Claviceps</taxon>
    </lineage>
</organism>
<dbReference type="PhylomeDB" id="M1W4A6"/>
<evidence type="ECO:0000256" key="1">
    <source>
        <dbReference type="SAM" id="Coils"/>
    </source>
</evidence>
<feature type="region of interest" description="Disordered" evidence="2">
    <location>
        <begin position="21"/>
        <end position="42"/>
    </location>
</feature>
<dbReference type="HOGENOM" id="CLU_504316_0_0_1"/>
<dbReference type="VEuPathDB" id="FungiDB:CPUR_02871"/>
<evidence type="ECO:0000313" key="4">
    <source>
        <dbReference type="Proteomes" id="UP000016801"/>
    </source>
</evidence>
<feature type="compositionally biased region" description="Basic and acidic residues" evidence="2">
    <location>
        <begin position="21"/>
        <end position="40"/>
    </location>
</feature>
<gene>
    <name evidence="3" type="ORF">CPUR_02871</name>
</gene>
<sequence length="489" mass="55718">MDQQNDNNALRQSIQDLERRIGEKDDLLRQQASESRRQLDAETTLRIQKASESRRQLDAETALRIQKEGELSAHIKTKEQQVWKTWESHENEKTEIRKAHAREIALHQDKGEALCQVQQLQFQQLQAQQLQTKKELEHCQERGTRAEKERGEMFKKVGEMKLTIFEAEKEIAALEKKKDEALMQSDSFEKEKDEALRKLQSSSMLDFFVQCQTSLSSKLVSDPDPFQRNPKTATKMINRFKPLKLHRFLSCEQEQRAVFDELCKVFPPDLLVFTRLITVIEIGEMIESIASESKLQKFLWAYVERFAKQVFSKLASADKTSKVCKVFGEITVIDYARNLDDSIGTTSLPGEVPGAATTSTQAQDPVPDSADPKEKAEKDKVFKPDGLYVCIKPGEGRGRNVLLFPIEIKPGYAVTRQLVALLKATDTFGEAKPGQPPQPGMNLFYGALMQIYDYMVASLSSYGMLTTGEVIIFLYIDWSSDATTLYYHP</sequence>
<dbReference type="EMBL" id="CAGA01000012">
    <property type="protein sequence ID" value="CCE29180.1"/>
    <property type="molecule type" value="Genomic_DNA"/>
</dbReference>
<evidence type="ECO:0000256" key="2">
    <source>
        <dbReference type="SAM" id="MobiDB-lite"/>
    </source>
</evidence>
<dbReference type="Proteomes" id="UP000016801">
    <property type="component" value="Unassembled WGS sequence"/>
</dbReference>
<comment type="caution">
    <text evidence="3">The sequence shown here is derived from an EMBL/GenBank/DDBJ whole genome shotgun (WGS) entry which is preliminary data.</text>
</comment>
<dbReference type="AlphaFoldDB" id="M1W4A6"/>
<dbReference type="STRING" id="1111077.M1W4A6"/>
<dbReference type="OrthoDB" id="411394at2759"/>
<evidence type="ECO:0000313" key="3">
    <source>
        <dbReference type="EMBL" id="CCE29180.1"/>
    </source>
</evidence>
<feature type="coiled-coil region" evidence="1">
    <location>
        <begin position="122"/>
        <end position="198"/>
    </location>
</feature>
<feature type="region of interest" description="Disordered" evidence="2">
    <location>
        <begin position="347"/>
        <end position="377"/>
    </location>
</feature>
<protein>
    <submittedName>
        <fullName evidence="3">Uncharacterized protein</fullName>
    </submittedName>
</protein>